<gene>
    <name evidence="2" type="ORF">BDY21DRAFT_366832</name>
</gene>
<evidence type="ECO:0000313" key="2">
    <source>
        <dbReference type="EMBL" id="KAF2453535.1"/>
    </source>
</evidence>
<accession>A0A6A6NP32</accession>
<dbReference type="InterPro" id="IPR037401">
    <property type="entry name" value="SnoaL-like"/>
</dbReference>
<evidence type="ECO:0000259" key="1">
    <source>
        <dbReference type="Pfam" id="PF13474"/>
    </source>
</evidence>
<reference evidence="2" key="1">
    <citation type="journal article" date="2020" name="Stud. Mycol.">
        <title>101 Dothideomycetes genomes: a test case for predicting lifestyles and emergence of pathogens.</title>
        <authorList>
            <person name="Haridas S."/>
            <person name="Albert R."/>
            <person name="Binder M."/>
            <person name="Bloem J."/>
            <person name="Labutti K."/>
            <person name="Salamov A."/>
            <person name="Andreopoulos B."/>
            <person name="Baker S."/>
            <person name="Barry K."/>
            <person name="Bills G."/>
            <person name="Bluhm B."/>
            <person name="Cannon C."/>
            <person name="Castanera R."/>
            <person name="Culley D."/>
            <person name="Daum C."/>
            <person name="Ezra D."/>
            <person name="Gonzalez J."/>
            <person name="Henrissat B."/>
            <person name="Kuo A."/>
            <person name="Liang C."/>
            <person name="Lipzen A."/>
            <person name="Lutzoni F."/>
            <person name="Magnuson J."/>
            <person name="Mondo S."/>
            <person name="Nolan M."/>
            <person name="Ohm R."/>
            <person name="Pangilinan J."/>
            <person name="Park H.-J."/>
            <person name="Ramirez L."/>
            <person name="Alfaro M."/>
            <person name="Sun H."/>
            <person name="Tritt A."/>
            <person name="Yoshinaga Y."/>
            <person name="Zwiers L.-H."/>
            <person name="Turgeon B."/>
            <person name="Goodwin S."/>
            <person name="Spatafora J."/>
            <person name="Crous P."/>
            <person name="Grigoriev I."/>
        </authorList>
    </citation>
    <scope>NUCLEOTIDE SEQUENCE</scope>
    <source>
        <strain evidence="2">ATCC 16933</strain>
    </source>
</reference>
<dbReference type="Proteomes" id="UP000799766">
    <property type="component" value="Unassembled WGS sequence"/>
</dbReference>
<dbReference type="Gene3D" id="3.10.450.50">
    <property type="match status" value="1"/>
</dbReference>
<protein>
    <recommendedName>
        <fullName evidence="1">SnoaL-like domain-containing protein</fullName>
    </recommendedName>
</protein>
<sequence length="184" mass="21355">MAESQWMDETNLTTVKALREKLGMPLSRHHDPELVQEEDEILQHYKEWLRFNHNEFGTNRTKGKEFYDLPDVIFFDFSTQIPRPKFGAHFDSVDPYYDDSHLACKDLEIVATSKVTGYATLIQRFWGTGTDGREFSFTYRMTSLLRKVDGKWKWIHEHVSFPVDLNTAVGDLTCQTGTTGKPTI</sequence>
<keyword evidence="3" id="KW-1185">Reference proteome</keyword>
<dbReference type="InterPro" id="IPR032710">
    <property type="entry name" value="NTF2-like_dom_sf"/>
</dbReference>
<proteinExistence type="predicted"/>
<feature type="domain" description="SnoaL-like" evidence="1">
    <location>
        <begin position="101"/>
        <end position="163"/>
    </location>
</feature>
<evidence type="ECO:0000313" key="3">
    <source>
        <dbReference type="Proteomes" id="UP000799766"/>
    </source>
</evidence>
<organism evidence="2 3">
    <name type="scientific">Lineolata rhizophorae</name>
    <dbReference type="NCBI Taxonomy" id="578093"/>
    <lineage>
        <taxon>Eukaryota</taxon>
        <taxon>Fungi</taxon>
        <taxon>Dikarya</taxon>
        <taxon>Ascomycota</taxon>
        <taxon>Pezizomycotina</taxon>
        <taxon>Dothideomycetes</taxon>
        <taxon>Dothideomycetes incertae sedis</taxon>
        <taxon>Lineolatales</taxon>
        <taxon>Lineolataceae</taxon>
        <taxon>Lineolata</taxon>
    </lineage>
</organism>
<dbReference type="Pfam" id="PF13474">
    <property type="entry name" value="SnoaL_3"/>
    <property type="match status" value="1"/>
</dbReference>
<dbReference type="AlphaFoldDB" id="A0A6A6NP32"/>
<dbReference type="OrthoDB" id="4128781at2759"/>
<dbReference type="SUPFAM" id="SSF54427">
    <property type="entry name" value="NTF2-like"/>
    <property type="match status" value="1"/>
</dbReference>
<dbReference type="EMBL" id="MU001696">
    <property type="protein sequence ID" value="KAF2453535.1"/>
    <property type="molecule type" value="Genomic_DNA"/>
</dbReference>
<name>A0A6A6NP32_9PEZI</name>